<gene>
    <name evidence="1" type="ORF">M9H77_02037</name>
</gene>
<name>A0ACC0C787_CATRO</name>
<evidence type="ECO:0000313" key="1">
    <source>
        <dbReference type="EMBL" id="KAI5680810.1"/>
    </source>
</evidence>
<accession>A0ACC0C787</accession>
<keyword evidence="2" id="KW-1185">Reference proteome</keyword>
<evidence type="ECO:0000313" key="2">
    <source>
        <dbReference type="Proteomes" id="UP001060085"/>
    </source>
</evidence>
<sequence>MENQIELVAKMIVERPLSNIPSNTVTLWGVEEQVMTFPMFMDDKDETAQELEESTSLRSQEPLLITTVVEEKFLLLVMSILQENEDYQQDSSKKTTQTSLGTSSSQPVEDDDEADESYNPSNDEEHEADAQNKVSMDSFQTEMRTAFKQL</sequence>
<dbReference type="EMBL" id="CM044701">
    <property type="protein sequence ID" value="KAI5680810.1"/>
    <property type="molecule type" value="Genomic_DNA"/>
</dbReference>
<proteinExistence type="predicted"/>
<protein>
    <submittedName>
        <fullName evidence="1">Uncharacterized protein</fullName>
    </submittedName>
</protein>
<reference evidence="2" key="1">
    <citation type="journal article" date="2023" name="Nat. Plants">
        <title>Single-cell RNA sequencing provides a high-resolution roadmap for understanding the multicellular compartmentation of specialized metabolism.</title>
        <authorList>
            <person name="Sun S."/>
            <person name="Shen X."/>
            <person name="Li Y."/>
            <person name="Li Y."/>
            <person name="Wang S."/>
            <person name="Li R."/>
            <person name="Zhang H."/>
            <person name="Shen G."/>
            <person name="Guo B."/>
            <person name="Wei J."/>
            <person name="Xu J."/>
            <person name="St-Pierre B."/>
            <person name="Chen S."/>
            <person name="Sun C."/>
        </authorList>
    </citation>
    <scope>NUCLEOTIDE SEQUENCE [LARGE SCALE GENOMIC DNA]</scope>
</reference>
<comment type="caution">
    <text evidence="1">The sequence shown here is derived from an EMBL/GenBank/DDBJ whole genome shotgun (WGS) entry which is preliminary data.</text>
</comment>
<organism evidence="1 2">
    <name type="scientific">Catharanthus roseus</name>
    <name type="common">Madagascar periwinkle</name>
    <name type="synonym">Vinca rosea</name>
    <dbReference type="NCBI Taxonomy" id="4058"/>
    <lineage>
        <taxon>Eukaryota</taxon>
        <taxon>Viridiplantae</taxon>
        <taxon>Streptophyta</taxon>
        <taxon>Embryophyta</taxon>
        <taxon>Tracheophyta</taxon>
        <taxon>Spermatophyta</taxon>
        <taxon>Magnoliopsida</taxon>
        <taxon>eudicotyledons</taxon>
        <taxon>Gunneridae</taxon>
        <taxon>Pentapetalae</taxon>
        <taxon>asterids</taxon>
        <taxon>lamiids</taxon>
        <taxon>Gentianales</taxon>
        <taxon>Apocynaceae</taxon>
        <taxon>Rauvolfioideae</taxon>
        <taxon>Vinceae</taxon>
        <taxon>Catharanthinae</taxon>
        <taxon>Catharanthus</taxon>
    </lineage>
</organism>
<dbReference type="Proteomes" id="UP001060085">
    <property type="component" value="Linkage Group LG01"/>
</dbReference>